<feature type="compositionally biased region" description="Basic and acidic residues" evidence="1">
    <location>
        <begin position="1047"/>
        <end position="1067"/>
    </location>
</feature>
<keyword evidence="3" id="KW-1185">Reference proteome</keyword>
<feature type="compositionally biased region" description="Gly residues" evidence="1">
    <location>
        <begin position="597"/>
        <end position="610"/>
    </location>
</feature>
<feature type="region of interest" description="Disordered" evidence="1">
    <location>
        <begin position="1273"/>
        <end position="1293"/>
    </location>
</feature>
<organism evidence="2 3">
    <name type="scientific">Asanoa siamensis</name>
    <dbReference type="NCBI Taxonomy" id="926357"/>
    <lineage>
        <taxon>Bacteria</taxon>
        <taxon>Bacillati</taxon>
        <taxon>Actinomycetota</taxon>
        <taxon>Actinomycetes</taxon>
        <taxon>Micromonosporales</taxon>
        <taxon>Micromonosporaceae</taxon>
        <taxon>Asanoa</taxon>
    </lineage>
</organism>
<feature type="compositionally biased region" description="Basic and acidic residues" evidence="1">
    <location>
        <begin position="996"/>
        <end position="1013"/>
    </location>
</feature>
<feature type="region of interest" description="Disordered" evidence="1">
    <location>
        <begin position="817"/>
        <end position="1255"/>
    </location>
</feature>
<feature type="region of interest" description="Disordered" evidence="1">
    <location>
        <begin position="704"/>
        <end position="731"/>
    </location>
</feature>
<feature type="compositionally biased region" description="Pro residues" evidence="1">
    <location>
        <begin position="165"/>
        <end position="182"/>
    </location>
</feature>
<dbReference type="Proteomes" id="UP000604117">
    <property type="component" value="Unassembled WGS sequence"/>
</dbReference>
<feature type="compositionally biased region" description="Basic and acidic residues" evidence="1">
    <location>
        <begin position="1167"/>
        <end position="1208"/>
    </location>
</feature>
<feature type="compositionally biased region" description="Low complexity" evidence="1">
    <location>
        <begin position="475"/>
        <end position="484"/>
    </location>
</feature>
<feature type="compositionally biased region" description="Gly residues" evidence="1">
    <location>
        <begin position="553"/>
        <end position="562"/>
    </location>
</feature>
<accession>A0ABQ4D4Q3</accession>
<feature type="compositionally biased region" description="Pro residues" evidence="1">
    <location>
        <begin position="717"/>
        <end position="730"/>
    </location>
</feature>
<reference evidence="2 3" key="1">
    <citation type="submission" date="2021-01" db="EMBL/GenBank/DDBJ databases">
        <title>Whole genome shotgun sequence of Asanoa siamensis NBRC 107932.</title>
        <authorList>
            <person name="Komaki H."/>
            <person name="Tamura T."/>
        </authorList>
    </citation>
    <scope>NUCLEOTIDE SEQUENCE [LARGE SCALE GENOMIC DNA]</scope>
    <source>
        <strain evidence="2 3">NBRC 107932</strain>
    </source>
</reference>
<name>A0ABQ4D4Q3_9ACTN</name>
<evidence type="ECO:0000313" key="2">
    <source>
        <dbReference type="EMBL" id="GIF78523.1"/>
    </source>
</evidence>
<feature type="compositionally biased region" description="Low complexity" evidence="1">
    <location>
        <begin position="864"/>
        <end position="895"/>
    </location>
</feature>
<evidence type="ECO:0000256" key="1">
    <source>
        <dbReference type="SAM" id="MobiDB-lite"/>
    </source>
</evidence>
<feature type="compositionally biased region" description="Basic and acidic residues" evidence="1">
    <location>
        <begin position="29"/>
        <end position="42"/>
    </location>
</feature>
<feature type="compositionally biased region" description="Pro residues" evidence="1">
    <location>
        <begin position="255"/>
        <end position="264"/>
    </location>
</feature>
<gene>
    <name evidence="2" type="ORF">Asi02nite_80410</name>
</gene>
<feature type="compositionally biased region" description="Polar residues" evidence="1">
    <location>
        <begin position="392"/>
        <end position="409"/>
    </location>
</feature>
<protein>
    <recommendedName>
        <fullName evidence="4">Syndecan 1</fullName>
    </recommendedName>
</protein>
<comment type="caution">
    <text evidence="2">The sequence shown here is derived from an EMBL/GenBank/DDBJ whole genome shotgun (WGS) entry which is preliminary data.</text>
</comment>
<feature type="compositionally biased region" description="Basic and acidic residues" evidence="1">
    <location>
        <begin position="938"/>
        <end position="986"/>
    </location>
</feature>
<feature type="region of interest" description="Disordered" evidence="1">
    <location>
        <begin position="1"/>
        <end position="690"/>
    </location>
</feature>
<sequence length="1426" mass="144403">MATEECTVDETGQPGDAAGGGGGNPPAPRDGDAWADRDRDPGTRSAWQRSRYANLLSPIVPGARQPRQHVNGSAEVHSASAPPYPYEGDLEDAAHATGDEAPPAAPPWPRSAPVSPGGWGSAPQPVADEPLPEPPSPWAPGWAPEGAGAPPAPEAPAGPFAAPFSPAPRFPEAAPPPPPPVRFRPRTEDPPTGEGFPPIGSVAAGAPTEHAPPGTPTEADPYPADQARPAGHRPDWAPEWPWSPAPPTGRLSVPAPRPTNPPAPVDDALPSRRESQPGARNTLPGYIRGGSGPSGDEARFTTGSHHTVAPHRESAEPPAQPGWAERGAAGFPPAGPDGSRTPSGGFPAVAPPHQPGPAGGPSTPGPRRPDGERTASGSFPVVDRRSAGLSRSFPSSDPTGPQVTPSSLTRAFPGGEPADPRAAAFPGGVAPATEPPAFPSASQPSAPGPGGLQPPAPDGGPSGFAGGAQPPAPQPGSSGFPAGAQPSASDVGSSGFAGGGQPSASDVGSRTFPGGGQPSPDGGTRTFPGQSSASDGGSRAFPGGGQASASDGGSRGFPGGGQPSTPDGGFADGGQPVAPDAEQRGFPGGPAERAFPGGDGTFAGESGGAGRPTDLTGRRAGVPEARPDSQAPVVRPPLRLASSNGDPIDQPTEATGAGAGAEERAAGLPGGDRAFGGRPASGLGVGRPRADARSVVDDMIDELSGLPQRVPAEPDVPTVPEPPSDAPADPPQLARIATHLRRPDLPAAEETRPDGFDVKAIIAAVRGVSGVKDAKLRLTEAGAHSLRLDLADGADPAEVSRHVARLLQERMGLAAAPQNLPGMTPMDSPPLGGDTPATGFGRSGGYVPPPPAEPTRRPGDARAADAAPARPDAAPARPAEATPARPADAWPAQAAAPPPGFEPQSDPQAPPAHRGRAQVGAQSGVDTRDLADRATAQRRADEAAAQRRADEATTQRRADEAAAQRRVDEAAGQRRADETANQRRIDGPAASGRVGDATDQRRADETAGQRRVDGTAAAGRVGDLAAQRRADEAAGQSRMDGAAAGGRADDMTAQRRADEAAGLRQSDDTAGQGRVDDAAGQRLGDGPVGLRRSDELTGQGRVDDAAGQRLGDDPVGLRRSNESTGQRRVDDLAGQRRADDGLRRLDETAGQQRADEAATQRAGEAGGLRRVDGATGQRRVDETAGPRRVDETVGQRRSDEAGRERPADEPLEPADDAERGHLYGSTRRAGRQAAADPTQPPPGFPEPGSAAGVIGSLGGHPVMAAATAYSGGQITTTESAPSRPLNPGDNPGPRVVIDHVQVSTFGLDATVETRLAAGKQVANGLATGPAVDGYVLRLCAVSAASAIDELLRNASRADERGRCFVEHAAVVPFGNCEVAVVVVLLVCGGWVEQLAGSALVSGDPRQAVVRATLAAVNRRLEALLSE</sequence>
<evidence type="ECO:0008006" key="4">
    <source>
        <dbReference type="Google" id="ProtNLM"/>
    </source>
</evidence>
<feature type="compositionally biased region" description="Basic and acidic residues" evidence="1">
    <location>
        <begin position="854"/>
        <end position="863"/>
    </location>
</feature>
<feature type="compositionally biased region" description="Basic and acidic residues" evidence="1">
    <location>
        <begin position="1091"/>
        <end position="1158"/>
    </location>
</feature>
<dbReference type="EMBL" id="BONE01000155">
    <property type="protein sequence ID" value="GIF78523.1"/>
    <property type="molecule type" value="Genomic_DNA"/>
</dbReference>
<proteinExistence type="predicted"/>
<feature type="compositionally biased region" description="Low complexity" evidence="1">
    <location>
        <begin position="139"/>
        <end position="149"/>
    </location>
</feature>
<evidence type="ECO:0000313" key="3">
    <source>
        <dbReference type="Proteomes" id="UP000604117"/>
    </source>
</evidence>